<evidence type="ECO:0000256" key="1">
    <source>
        <dbReference type="ARBA" id="ARBA00004370"/>
    </source>
</evidence>
<dbReference type="Pfam" id="PF00088">
    <property type="entry name" value="Trefoil"/>
    <property type="match status" value="1"/>
</dbReference>
<feature type="compositionally biased region" description="Pro residues" evidence="10">
    <location>
        <begin position="912"/>
        <end position="927"/>
    </location>
</feature>
<keyword evidence="3" id="KW-0378">Hydrolase</keyword>
<dbReference type="Gene3D" id="4.10.110.10">
    <property type="entry name" value="Spasmolytic Protein, domain 1"/>
    <property type="match status" value="1"/>
</dbReference>
<protein>
    <recommendedName>
        <fullName evidence="8">Maltase</fullName>
    </recommendedName>
</protein>
<keyword evidence="11" id="KW-0732">Signal</keyword>
<dbReference type="InterPro" id="IPR000519">
    <property type="entry name" value="P_trefoil_dom"/>
</dbReference>
<comment type="similarity">
    <text evidence="2">Belongs to the glycosyl hydrolase 31 family.</text>
</comment>
<evidence type="ECO:0000256" key="2">
    <source>
        <dbReference type="ARBA" id="ARBA00007806"/>
    </source>
</evidence>
<dbReference type="InterPro" id="IPR017853">
    <property type="entry name" value="GH"/>
</dbReference>
<dbReference type="SUPFAM" id="SSF51011">
    <property type="entry name" value="Glycosyl hydrolase domain"/>
    <property type="match status" value="1"/>
</dbReference>
<feature type="region of interest" description="Disordered" evidence="10">
    <location>
        <begin position="1136"/>
        <end position="1163"/>
    </location>
</feature>
<dbReference type="SUPFAM" id="SSF51445">
    <property type="entry name" value="(Trans)glycosidases"/>
    <property type="match status" value="1"/>
</dbReference>
<keyword evidence="14" id="KW-1185">Reference proteome</keyword>
<dbReference type="CDD" id="cd14752">
    <property type="entry name" value="GH31_N"/>
    <property type="match status" value="1"/>
</dbReference>
<name>A0A9D4TG68_CHLVU</name>
<keyword evidence="4" id="KW-0472">Membrane</keyword>
<dbReference type="InterPro" id="IPR025887">
    <property type="entry name" value="Glyco_hydro_31_N_dom"/>
</dbReference>
<evidence type="ECO:0000256" key="9">
    <source>
        <dbReference type="PROSITE-ProRule" id="PRU00779"/>
    </source>
</evidence>
<dbReference type="PROSITE" id="PS51448">
    <property type="entry name" value="P_TREFOIL_2"/>
    <property type="match status" value="1"/>
</dbReference>
<dbReference type="Gene3D" id="2.60.40.1180">
    <property type="entry name" value="Golgi alpha-mannosidase II"/>
    <property type="match status" value="2"/>
</dbReference>
<feature type="region of interest" description="Disordered" evidence="10">
    <location>
        <begin position="912"/>
        <end position="933"/>
    </location>
</feature>
<evidence type="ECO:0000256" key="11">
    <source>
        <dbReference type="SAM" id="SignalP"/>
    </source>
</evidence>
<dbReference type="Pfam" id="PF13802">
    <property type="entry name" value="Gal_mutarotas_2"/>
    <property type="match status" value="1"/>
</dbReference>
<feature type="disulfide bond" evidence="9">
    <location>
        <begin position="34"/>
        <end position="49"/>
    </location>
</feature>
<gene>
    <name evidence="13" type="ORF">D9Q98_008163</name>
</gene>
<sequence>MKRLLPWLVALCCLAGTHAQAEEPCSAFGPRVSCGSRGVQQAACEALGCCWAPDALPKEDWQPDVYMPRCFQPNTAPSTYNLVSLAGGATGAGELVQQQSAQPELGDDLRSAVFSLNQIAPAIVRVKITDANNTLYQVPNQFFTQQSILGGGIFADAGGSPLFVAQVEQTPFSVAVVRNNPANNSTQGATTFNTTGLRLIIKDQYLELSTWVNPSAYIYGAGERASSTTFMTRNGYPYTLWNRDLGPSVAMRNTYGHWPFVMVMEQDGSCWGALLLNSNGMDMVATRDRLTWRAIGGMIDLFVFMGPTPLDVVQQLTRVVGRPALQPYWSLGFHQSKYGYGSLGQVQQVVANYSNAELPLESMWLDIDYMDNYRLFTFDCNTFPQAGVQRFANELAAKGMKLIPIVDPGVKMDPNYATYLDGLGQSVYLRGQDLQPYVGWVWPGGVHFPDFGFNPVAQPFWTDQLRRFHAQVNWSGIWTDMNEVANFCTGDVCSLPNEQALVTQRGLPLTTCQALCLSADAGGLSAAGTKLVSPPYQINNGLSEEPLNTKGVGVLASHSNGTLQYNTHNLYGLTMAQATAISLRVIKNSRPFILTRSTYVGSGAYAAHWTGDNNSTWTDLAWSIPGVIASGMAGIPMAGADVCGFSGNASTQLCARWVELGAYYPFMRSHSDQGTEAQELYSRPALASVARRMLSVRYSLLPYLYTLLKDATQTGAPLFRPLFMNFPGDRLTYPISNQFMVGEALMVVPVLEPDTLWVPGYFPRGLWYDLWDNTTVDARPGPLNGTLYGPLGQPPTYLLGGNILPQQDPQLTTAAVKSSPISLTVGLPQLAYNVTADNTTAVPGGIGFVEPTQLRNETFTASGLMFNDDGVSLETPATDSSCCNYLSFTATVTLTITNVTLNTDGTAPVAPVTPAPAAVPPPAPQPPSAAAGGVLPGNVNATVNITAEPAADGGILQPGTVVSTGGSDNQPATAPVPAPSPPPAGATGGGQPAAAPAPAFAGGGEVEAAAAAAAAVAAAAAASGGQPTGAPAPAAAPQEPVGAAAVEAPAQQPAADAAPAVAPAAAAAAAQASPDPSAVSLPSLVAAPPPQAAAAAAAPAAAAAGTAAAPAAAQAQAPAAAPEAAAAATAAAAAPAPGNASALTPGPAPAPAPAPAAAVPALPSQRRRSLSGFNATFNATTFFPNVTTNITYSAAVEIRYGQPVPGAGQNATGPPACGAGGPGVSWPPLRGLRVLGWLLPGDALEATLEVAGNKTPINPSQITGDGRQLLINLAANQVNLQCGQVVRITWSVSWPAPWVPWFPLEAISVFQPTGPPANAVA</sequence>
<keyword evidence="5 9" id="KW-1015">Disulfide bond</keyword>
<dbReference type="GO" id="GO:0004553">
    <property type="term" value="F:hydrolase activity, hydrolyzing O-glycosyl compounds"/>
    <property type="evidence" value="ECO:0007669"/>
    <property type="project" value="InterPro"/>
</dbReference>
<dbReference type="InterPro" id="IPR044913">
    <property type="entry name" value="P_trefoil_dom_sf"/>
</dbReference>
<dbReference type="Gene3D" id="2.60.40.1760">
    <property type="entry name" value="glycosyl hydrolase (family 31)"/>
    <property type="match status" value="1"/>
</dbReference>
<evidence type="ECO:0000256" key="7">
    <source>
        <dbReference type="ARBA" id="ARBA00023295"/>
    </source>
</evidence>
<feature type="compositionally biased region" description="Low complexity" evidence="10">
    <location>
        <begin position="1136"/>
        <end position="1145"/>
    </location>
</feature>
<dbReference type="CDD" id="cd06602">
    <property type="entry name" value="GH31_MGAM_SI_GAA"/>
    <property type="match status" value="1"/>
</dbReference>
<evidence type="ECO:0000256" key="8">
    <source>
        <dbReference type="ARBA" id="ARBA00041343"/>
    </source>
</evidence>
<dbReference type="GO" id="GO:0005975">
    <property type="term" value="P:carbohydrate metabolic process"/>
    <property type="evidence" value="ECO:0007669"/>
    <property type="project" value="InterPro"/>
</dbReference>
<dbReference type="Gene3D" id="3.20.20.80">
    <property type="entry name" value="Glycosidases"/>
    <property type="match status" value="1"/>
</dbReference>
<dbReference type="Proteomes" id="UP001055712">
    <property type="component" value="Unassembled WGS sequence"/>
</dbReference>
<evidence type="ECO:0000313" key="13">
    <source>
        <dbReference type="EMBL" id="KAI3424775.1"/>
    </source>
</evidence>
<feature type="region of interest" description="Disordered" evidence="10">
    <location>
        <begin position="1023"/>
        <end position="1050"/>
    </location>
</feature>
<evidence type="ECO:0000256" key="3">
    <source>
        <dbReference type="ARBA" id="ARBA00022801"/>
    </source>
</evidence>
<dbReference type="InterPro" id="IPR013780">
    <property type="entry name" value="Glyco_hydro_b"/>
</dbReference>
<evidence type="ECO:0000256" key="6">
    <source>
        <dbReference type="ARBA" id="ARBA00023180"/>
    </source>
</evidence>
<dbReference type="GO" id="GO:0030246">
    <property type="term" value="F:carbohydrate binding"/>
    <property type="evidence" value="ECO:0007669"/>
    <property type="project" value="InterPro"/>
</dbReference>
<feature type="region of interest" description="Disordered" evidence="10">
    <location>
        <begin position="950"/>
        <end position="998"/>
    </location>
</feature>
<dbReference type="PANTHER" id="PTHR22762">
    <property type="entry name" value="ALPHA-GLUCOSIDASE"/>
    <property type="match status" value="1"/>
</dbReference>
<feature type="signal peptide" evidence="11">
    <location>
        <begin position="1"/>
        <end position="19"/>
    </location>
</feature>
<reference evidence="13" key="2">
    <citation type="submission" date="2020-11" db="EMBL/GenBank/DDBJ databases">
        <authorList>
            <person name="Cecchin M."/>
            <person name="Marcolungo L."/>
            <person name="Rossato M."/>
            <person name="Girolomoni L."/>
            <person name="Cosentino E."/>
            <person name="Cuine S."/>
            <person name="Li-Beisson Y."/>
            <person name="Delledonne M."/>
            <person name="Ballottari M."/>
        </authorList>
    </citation>
    <scope>NUCLEOTIDE SEQUENCE</scope>
    <source>
        <strain evidence="13">211/11P</strain>
        <tissue evidence="13">Whole cell</tissue>
    </source>
</reference>
<evidence type="ECO:0000256" key="10">
    <source>
        <dbReference type="SAM" id="MobiDB-lite"/>
    </source>
</evidence>
<comment type="caution">
    <text evidence="9">Lacks conserved residue(s) required for the propagation of feature annotation.</text>
</comment>
<feature type="domain" description="P-type" evidence="12">
    <location>
        <begin position="23"/>
        <end position="74"/>
    </location>
</feature>
<feature type="compositionally biased region" description="Pro residues" evidence="10">
    <location>
        <begin position="974"/>
        <end position="984"/>
    </location>
</feature>
<dbReference type="InterPro" id="IPR000322">
    <property type="entry name" value="Glyco_hydro_31_TIM"/>
</dbReference>
<dbReference type="GO" id="GO:0016020">
    <property type="term" value="C:membrane"/>
    <property type="evidence" value="ECO:0007669"/>
    <property type="project" value="UniProtKB-SubCell"/>
</dbReference>
<evidence type="ECO:0000313" key="14">
    <source>
        <dbReference type="Proteomes" id="UP001055712"/>
    </source>
</evidence>
<accession>A0A9D4TG68</accession>
<dbReference type="InterPro" id="IPR030458">
    <property type="entry name" value="Glyco_hydro_31_AS"/>
</dbReference>
<feature type="compositionally biased region" description="Polar residues" evidence="10">
    <location>
        <begin position="960"/>
        <end position="969"/>
    </location>
</feature>
<dbReference type="PROSITE" id="PS00129">
    <property type="entry name" value="GLYCOSYL_HYDROL_F31_1"/>
    <property type="match status" value="1"/>
</dbReference>
<comment type="subcellular location">
    <subcellularLocation>
        <location evidence="1">Membrane</location>
    </subcellularLocation>
</comment>
<dbReference type="Pfam" id="PF01055">
    <property type="entry name" value="Glyco_hydro_31_2nd"/>
    <property type="match status" value="1"/>
</dbReference>
<dbReference type="OrthoDB" id="526025at2759"/>
<dbReference type="EMBL" id="SIDB01000012">
    <property type="protein sequence ID" value="KAI3424775.1"/>
    <property type="molecule type" value="Genomic_DNA"/>
</dbReference>
<evidence type="ECO:0000256" key="4">
    <source>
        <dbReference type="ARBA" id="ARBA00023136"/>
    </source>
</evidence>
<reference evidence="13" key="1">
    <citation type="journal article" date="2019" name="Plant J.">
        <title>Chlorella vulgaris genome assembly and annotation reveals the molecular basis for metabolic acclimation to high light conditions.</title>
        <authorList>
            <person name="Cecchin M."/>
            <person name="Marcolungo L."/>
            <person name="Rossato M."/>
            <person name="Girolomoni L."/>
            <person name="Cosentino E."/>
            <person name="Cuine S."/>
            <person name="Li-Beisson Y."/>
            <person name="Delledonne M."/>
            <person name="Ballottari M."/>
        </authorList>
    </citation>
    <scope>NUCLEOTIDE SEQUENCE</scope>
    <source>
        <strain evidence="13">211/11P</strain>
    </source>
</reference>
<dbReference type="CDD" id="cd00111">
    <property type="entry name" value="Trefoil"/>
    <property type="match status" value="1"/>
</dbReference>
<dbReference type="Pfam" id="PF21365">
    <property type="entry name" value="Glyco_hydro_31_3rd"/>
    <property type="match status" value="1"/>
</dbReference>
<proteinExistence type="inferred from homology"/>
<evidence type="ECO:0000259" key="12">
    <source>
        <dbReference type="PROSITE" id="PS51448"/>
    </source>
</evidence>
<comment type="caution">
    <text evidence="13">The sequence shown here is derived from an EMBL/GenBank/DDBJ whole genome shotgun (WGS) entry which is preliminary data.</text>
</comment>
<keyword evidence="6" id="KW-0325">Glycoprotein</keyword>
<keyword evidence="7" id="KW-0326">Glycosidase</keyword>
<dbReference type="PANTHER" id="PTHR22762:SF133">
    <property type="entry name" value="P-TYPE DOMAIN-CONTAINING PROTEIN"/>
    <property type="match status" value="1"/>
</dbReference>
<evidence type="ECO:0000256" key="5">
    <source>
        <dbReference type="ARBA" id="ARBA00023157"/>
    </source>
</evidence>
<dbReference type="InterPro" id="IPR011013">
    <property type="entry name" value="Gal_mutarotase_sf_dom"/>
</dbReference>
<dbReference type="InterPro" id="IPR048395">
    <property type="entry name" value="Glyco_hydro_31_C"/>
</dbReference>
<feature type="chain" id="PRO_5039680417" description="Maltase" evidence="11">
    <location>
        <begin position="20"/>
        <end position="1321"/>
    </location>
</feature>
<dbReference type="SUPFAM" id="SSF74650">
    <property type="entry name" value="Galactose mutarotase-like"/>
    <property type="match status" value="1"/>
</dbReference>
<organism evidence="13 14">
    <name type="scientific">Chlorella vulgaris</name>
    <name type="common">Green alga</name>
    <dbReference type="NCBI Taxonomy" id="3077"/>
    <lineage>
        <taxon>Eukaryota</taxon>
        <taxon>Viridiplantae</taxon>
        <taxon>Chlorophyta</taxon>
        <taxon>core chlorophytes</taxon>
        <taxon>Trebouxiophyceae</taxon>
        <taxon>Chlorellales</taxon>
        <taxon>Chlorellaceae</taxon>
        <taxon>Chlorella clade</taxon>
        <taxon>Chlorella</taxon>
    </lineage>
</organism>